<evidence type="ECO:0000259" key="7">
    <source>
        <dbReference type="Pfam" id="PF17884"/>
    </source>
</evidence>
<dbReference type="Pfam" id="PF17884">
    <property type="entry name" value="DUF5591"/>
    <property type="match status" value="1"/>
</dbReference>
<comment type="caution">
    <text evidence="8">The sequence shown here is derived from an EMBL/GenBank/DDBJ whole genome shotgun (WGS) entry which is preliminary data.</text>
</comment>
<dbReference type="PROSITE" id="PS50890">
    <property type="entry name" value="PUA"/>
    <property type="match status" value="1"/>
</dbReference>
<dbReference type="InterPro" id="IPR036895">
    <property type="entry name" value="Uracil-DNA_glycosylase-like_sf"/>
</dbReference>
<sequence>MFEVLARHYLARLGRLTLGETYYTPMIIERGSALEHRILETKSAWAPSVPQREGGEHVLVLPHKCPPASLREEATSFYRSLKALKGDFLYAELCESPGPKGEVVCPATPELVPERELYVLGAAQSMRREPRLFVECMLALRERQPYNVPVYAPALAEPANLAVLVLCGVDLVDDVACLDAAMKGEAFTREGRLQREELVCHCPECHERKEDEQSFEERLESVYRHNLWMLREEMESVRHHLAMGRLREYAEAKRGFSNWACVAMSILDSMYGRVEPFVHVYSATPLRANTELSLRRVEVLRFASRVMERFTPRTCDTLVLLPCSARKPYSTSPSHRAFMRITGRFDVQEVVITSPLGVVPRELELVYPCAHYDIPVSGIWSEDEIAWGTRCLTRFLERTHYENIVVHAEGGFLEVCRRATREMGYEPIYTCEGAPTSPESLRALKEALERMAQPAPRRGMGDAVRAMCDYQFGAGLSEHLIQGNMRLEGRYPRLRVYEQGRHLFSTVPEHGKLSLSVLAGERLLQCDAYKVSIGEFVPHGSITVRGITSVSPEVRAGDEVVFYGERCMGVGTALMGATEMQSSTYGAAISVRGYREL</sequence>
<dbReference type="EMBL" id="DUIH01000015">
    <property type="protein sequence ID" value="HIH69904.1"/>
    <property type="molecule type" value="Genomic_DNA"/>
</dbReference>
<dbReference type="PANTHER" id="PTHR46499">
    <property type="entry name" value="QUEUINE TRNA-RIBOSYLTRANSFERASE"/>
    <property type="match status" value="1"/>
</dbReference>
<dbReference type="GO" id="GO:0005737">
    <property type="term" value="C:cytoplasm"/>
    <property type="evidence" value="ECO:0007669"/>
    <property type="project" value="TreeGrafter"/>
</dbReference>
<dbReference type="InterPro" id="IPR053418">
    <property type="entry name" value="Archaeosine_synthase_1"/>
</dbReference>
<dbReference type="GO" id="GO:0003723">
    <property type="term" value="F:RNA binding"/>
    <property type="evidence" value="ECO:0007669"/>
    <property type="project" value="InterPro"/>
</dbReference>
<feature type="domain" description="tRNA-guanine transglycosylase patch-forming" evidence="6">
    <location>
        <begin position="463"/>
        <end position="529"/>
    </location>
</feature>
<evidence type="ECO:0000256" key="2">
    <source>
        <dbReference type="ARBA" id="ARBA00008906"/>
    </source>
</evidence>
<evidence type="ECO:0000256" key="3">
    <source>
        <dbReference type="ARBA" id="ARBA00022694"/>
    </source>
</evidence>
<reference evidence="8" key="1">
    <citation type="journal article" date="2020" name="bioRxiv">
        <title>A rank-normalized archaeal taxonomy based on genome phylogeny resolves widespread incomplete and uneven classifications.</title>
        <authorList>
            <person name="Rinke C."/>
            <person name="Chuvochina M."/>
            <person name="Mussig A.J."/>
            <person name="Chaumeil P.-A."/>
            <person name="Waite D.W."/>
            <person name="Whitman W.B."/>
            <person name="Parks D.H."/>
            <person name="Hugenholtz P."/>
        </authorList>
    </citation>
    <scope>NUCLEOTIDE SEQUENCE</scope>
    <source>
        <strain evidence="8">UBA12518</strain>
    </source>
</reference>
<dbReference type="Pfam" id="PF01702">
    <property type="entry name" value="TGT"/>
    <property type="match status" value="1"/>
</dbReference>
<protein>
    <submittedName>
        <fullName evidence="8">DUF5591 domain-containing protein</fullName>
    </submittedName>
</protein>
<dbReference type="UniPathway" id="UPA00393"/>
<dbReference type="SUPFAM" id="SSF51713">
    <property type="entry name" value="tRNA-guanine transglycosylase"/>
    <property type="match status" value="1"/>
</dbReference>
<dbReference type="InterPro" id="IPR050076">
    <property type="entry name" value="ArchSynthase1/Queuine_TRR"/>
</dbReference>
<keyword evidence="3" id="KW-0819">tRNA processing</keyword>
<dbReference type="GO" id="GO:0002099">
    <property type="term" value="P:tRNA wobble guanine modification"/>
    <property type="evidence" value="ECO:0007669"/>
    <property type="project" value="TreeGrafter"/>
</dbReference>
<dbReference type="Gene3D" id="3.10.450.90">
    <property type="entry name" value="ArcTGT, C2 domain"/>
    <property type="match status" value="1"/>
</dbReference>
<dbReference type="RefSeq" id="WP_042686658.1">
    <property type="nucleotide sequence ID" value="NZ_DUIH01000015.1"/>
</dbReference>
<dbReference type="Proteomes" id="UP000600363">
    <property type="component" value="Unassembled WGS sequence"/>
</dbReference>
<dbReference type="InterPro" id="IPR015947">
    <property type="entry name" value="PUA-like_sf"/>
</dbReference>
<evidence type="ECO:0000313" key="9">
    <source>
        <dbReference type="Proteomes" id="UP000600363"/>
    </source>
</evidence>
<gene>
    <name evidence="8" type="ORF">HA299_04720</name>
</gene>
<feature type="domain" description="PUA" evidence="4">
    <location>
        <begin position="535"/>
        <end position="592"/>
    </location>
</feature>
<dbReference type="InterPro" id="IPR036974">
    <property type="entry name" value="PUA_sf"/>
</dbReference>
<dbReference type="SUPFAM" id="SSF88697">
    <property type="entry name" value="PUA domain-like"/>
    <property type="match status" value="1"/>
</dbReference>
<evidence type="ECO:0000259" key="4">
    <source>
        <dbReference type="Pfam" id="PF01472"/>
    </source>
</evidence>
<dbReference type="InterPro" id="IPR002478">
    <property type="entry name" value="PUA"/>
</dbReference>
<feature type="domain" description="tRNA-guanine(15) transglycosylase-like" evidence="5">
    <location>
        <begin position="116"/>
        <end position="252"/>
    </location>
</feature>
<dbReference type="SUPFAM" id="SSF52141">
    <property type="entry name" value="Uracil-DNA glycosylase-like"/>
    <property type="match status" value="1"/>
</dbReference>
<dbReference type="Pfam" id="PF01472">
    <property type="entry name" value="PUA"/>
    <property type="match status" value="1"/>
</dbReference>
<organism evidence="8 9">
    <name type="scientific">Methermicoccus shengliensis</name>
    <dbReference type="NCBI Taxonomy" id="660064"/>
    <lineage>
        <taxon>Archaea</taxon>
        <taxon>Methanobacteriati</taxon>
        <taxon>Methanobacteriota</taxon>
        <taxon>Stenosarchaea group</taxon>
        <taxon>Methanomicrobia</taxon>
        <taxon>Methanosarcinales</taxon>
        <taxon>Methermicoccaceae</taxon>
        <taxon>Methermicoccus</taxon>
    </lineage>
</organism>
<name>A0A832VZW2_9EURY</name>
<dbReference type="Gene3D" id="3.20.20.105">
    <property type="entry name" value="Queuine tRNA-ribosyltransferase-like"/>
    <property type="match status" value="1"/>
</dbReference>
<feature type="domain" description="DUF5591" evidence="7">
    <location>
        <begin position="299"/>
        <end position="448"/>
    </location>
</feature>
<evidence type="ECO:0000256" key="1">
    <source>
        <dbReference type="ARBA" id="ARBA00005030"/>
    </source>
</evidence>
<dbReference type="InterPro" id="IPR029402">
    <property type="entry name" value="TGT_C2"/>
</dbReference>
<proteinExistence type="inferred from homology"/>
<dbReference type="PANTHER" id="PTHR46499:SF2">
    <property type="entry name" value="ARCHAEOSINE SYNTHASE"/>
    <property type="match status" value="1"/>
</dbReference>
<dbReference type="Gene3D" id="2.30.130.10">
    <property type="entry name" value="PUA domain"/>
    <property type="match status" value="1"/>
</dbReference>
<evidence type="ECO:0000259" key="5">
    <source>
        <dbReference type="Pfam" id="PF01702"/>
    </source>
</evidence>
<dbReference type="Pfam" id="PF14810">
    <property type="entry name" value="TGT_C2"/>
    <property type="match status" value="1"/>
</dbReference>
<dbReference type="InterPro" id="IPR040777">
    <property type="entry name" value="DUF5591"/>
</dbReference>
<comment type="similarity">
    <text evidence="2">Belongs to the archaeosine synthase type 1 family.</text>
</comment>
<dbReference type="InterPro" id="IPR038250">
    <property type="entry name" value="TGT_C2_sf"/>
</dbReference>
<accession>A0A832VZW2</accession>
<dbReference type="SUPFAM" id="SSF88802">
    <property type="entry name" value="Pre-PUA domain"/>
    <property type="match status" value="1"/>
</dbReference>
<dbReference type="InterPro" id="IPR002616">
    <property type="entry name" value="tRNA_ribo_trans-like"/>
</dbReference>
<evidence type="ECO:0000313" key="8">
    <source>
        <dbReference type="EMBL" id="HIH69904.1"/>
    </source>
</evidence>
<evidence type="ECO:0000259" key="6">
    <source>
        <dbReference type="Pfam" id="PF14810"/>
    </source>
</evidence>
<dbReference type="InterPro" id="IPR036511">
    <property type="entry name" value="TGT-like_sf"/>
</dbReference>
<comment type="pathway">
    <text evidence="1">tRNA modification; archaeosine-tRNA biosynthesis.</text>
</comment>
<dbReference type="AlphaFoldDB" id="A0A832VZW2"/>
<dbReference type="Gene3D" id="3.40.50.10630">
    <property type="entry name" value="Uracil-DNA glycosylase-like"/>
    <property type="match status" value="1"/>
</dbReference>
<dbReference type="NCBIfam" id="NF040592">
    <property type="entry name" value="tRNA_mod_ArcS"/>
    <property type="match status" value="1"/>
</dbReference>